<evidence type="ECO:0000313" key="3">
    <source>
        <dbReference type="EMBL" id="SHL17551.1"/>
    </source>
</evidence>
<keyword evidence="4" id="KW-1185">Reference proteome</keyword>
<name>A0A1M6YGW9_9BACT</name>
<protein>
    <submittedName>
        <fullName evidence="3">CRISPR-associated protein Cmr4</fullName>
    </submittedName>
</protein>
<gene>
    <name evidence="3" type="ORF">SAMN05720469_14216</name>
</gene>
<dbReference type="NCBIfam" id="TIGR02580">
    <property type="entry name" value="cas_RAMP_Cmr4"/>
    <property type="match status" value="1"/>
</dbReference>
<dbReference type="EMBL" id="FRAW01000042">
    <property type="protein sequence ID" value="SHL17551.1"/>
    <property type="molecule type" value="Genomic_DNA"/>
</dbReference>
<dbReference type="Pfam" id="PF03787">
    <property type="entry name" value="RAMPs"/>
    <property type="match status" value="1"/>
</dbReference>
<evidence type="ECO:0000256" key="1">
    <source>
        <dbReference type="ARBA" id="ARBA00023118"/>
    </source>
</evidence>
<dbReference type="PANTHER" id="PTHR36700:SF1">
    <property type="entry name" value="CRISPR SYSTEM CMR SUBUNIT CMR4"/>
    <property type="match status" value="1"/>
</dbReference>
<accession>A0A1M6YGW9</accession>
<dbReference type="GO" id="GO:0051607">
    <property type="term" value="P:defense response to virus"/>
    <property type="evidence" value="ECO:0007669"/>
    <property type="project" value="UniProtKB-KW"/>
</dbReference>
<dbReference type="PANTHER" id="PTHR36700">
    <property type="entry name" value="CRISPR SYSTEM CMR SUBUNIT CMR4"/>
    <property type="match status" value="1"/>
</dbReference>
<evidence type="ECO:0000313" key="4">
    <source>
        <dbReference type="Proteomes" id="UP000184275"/>
    </source>
</evidence>
<proteinExistence type="predicted"/>
<reference evidence="4" key="1">
    <citation type="submission" date="2016-11" db="EMBL/GenBank/DDBJ databases">
        <authorList>
            <person name="Varghese N."/>
            <person name="Submissions S."/>
        </authorList>
    </citation>
    <scope>NUCLEOTIDE SEQUENCE [LARGE SCALE GENOMIC DNA]</scope>
    <source>
        <strain evidence="4">UWOS</strain>
    </source>
</reference>
<organism evidence="3 4">
    <name type="scientific">Fibrobacter intestinalis</name>
    <dbReference type="NCBI Taxonomy" id="28122"/>
    <lineage>
        <taxon>Bacteria</taxon>
        <taxon>Pseudomonadati</taxon>
        <taxon>Fibrobacterota</taxon>
        <taxon>Fibrobacteria</taxon>
        <taxon>Fibrobacterales</taxon>
        <taxon>Fibrobacteraceae</taxon>
        <taxon>Fibrobacter</taxon>
    </lineage>
</organism>
<keyword evidence="1" id="KW-0051">Antiviral defense</keyword>
<sequence>MTIKNIYFHTLSPLHVGAGRGTGLIDLPIVRERATNLPILPGSSVKGVIRESIERLGKKDNSLNAKLKDFFGMADNEAKAAAVSFSDAYVLCLPVRAFKGTFAWVTCPQILARYKRDLQNFNAKVPVVGGENAAVYSDKKIWNESKVILEDLDLNAMVDSNVDAFAKLIASIFFKDEAWKRMFLDRFVVISDEVFDFIAKHATEVRARIRIDDETRIVAKGALWYEESLPAETLLTGIVWQDDALAKGEDFLNILEEKIPKREMQFGGKATTGLGRMLVTMEGSDACKNS</sequence>
<evidence type="ECO:0000259" key="2">
    <source>
        <dbReference type="Pfam" id="PF03787"/>
    </source>
</evidence>
<dbReference type="InterPro" id="IPR013410">
    <property type="entry name" value="CRISPR-assoc_RAMP_Cmr4"/>
</dbReference>
<dbReference type="RefSeq" id="WP_073306075.1">
    <property type="nucleotide sequence ID" value="NZ_FRAW01000042.1"/>
</dbReference>
<dbReference type="Proteomes" id="UP000184275">
    <property type="component" value="Unassembled WGS sequence"/>
</dbReference>
<feature type="domain" description="CRISPR type III-associated protein" evidence="2">
    <location>
        <begin position="8"/>
        <end position="277"/>
    </location>
</feature>
<dbReference type="InterPro" id="IPR005537">
    <property type="entry name" value="RAMP_III_fam"/>
</dbReference>
<dbReference type="AlphaFoldDB" id="A0A1M6YGW9"/>